<dbReference type="GO" id="GO:0071111">
    <property type="term" value="F:cyclic-guanylate-specific phosphodiesterase activity"/>
    <property type="evidence" value="ECO:0007669"/>
    <property type="project" value="UniProtKB-EC"/>
</dbReference>
<keyword evidence="3" id="KW-1185">Reference proteome</keyword>
<proteinExistence type="predicted"/>
<dbReference type="Gene3D" id="3.30.70.270">
    <property type="match status" value="1"/>
</dbReference>
<evidence type="ECO:0000259" key="1">
    <source>
        <dbReference type="PROSITE" id="PS50887"/>
    </source>
</evidence>
<evidence type="ECO:0000313" key="3">
    <source>
        <dbReference type="Proteomes" id="UP000092544"/>
    </source>
</evidence>
<dbReference type="NCBIfam" id="TIGR00254">
    <property type="entry name" value="GGDEF"/>
    <property type="match status" value="1"/>
</dbReference>
<feature type="domain" description="GGDEF" evidence="1">
    <location>
        <begin position="1"/>
        <end position="92"/>
    </location>
</feature>
<dbReference type="InterPro" id="IPR043128">
    <property type="entry name" value="Rev_trsase/Diguanyl_cyclase"/>
</dbReference>
<name>A0A1A8TU81_9GAMM</name>
<gene>
    <name evidence="2" type="primary">gmr_5</name>
    <name evidence="2" type="ORF">MSP8886_03824</name>
</gene>
<dbReference type="PROSITE" id="PS50887">
    <property type="entry name" value="GGDEF"/>
    <property type="match status" value="1"/>
</dbReference>
<dbReference type="PANTHER" id="PTHR46663:SF2">
    <property type="entry name" value="GGDEF DOMAIN-CONTAINING PROTEIN"/>
    <property type="match status" value="1"/>
</dbReference>
<organism evidence="2 3">
    <name type="scientific">Marinomonas spartinae</name>
    <dbReference type="NCBI Taxonomy" id="1792290"/>
    <lineage>
        <taxon>Bacteria</taxon>
        <taxon>Pseudomonadati</taxon>
        <taxon>Pseudomonadota</taxon>
        <taxon>Gammaproteobacteria</taxon>
        <taxon>Oceanospirillales</taxon>
        <taxon>Oceanospirillaceae</taxon>
        <taxon>Marinomonas</taxon>
    </lineage>
</organism>
<evidence type="ECO:0000313" key="2">
    <source>
        <dbReference type="EMBL" id="SBS36730.1"/>
    </source>
</evidence>
<dbReference type="EMBL" id="FLOB01000014">
    <property type="protein sequence ID" value="SBS36730.1"/>
    <property type="molecule type" value="Genomic_DNA"/>
</dbReference>
<reference evidence="2 3" key="1">
    <citation type="submission" date="2016-06" db="EMBL/GenBank/DDBJ databases">
        <authorList>
            <person name="Kjaerup R.B."/>
            <person name="Dalgaard T.S."/>
            <person name="Juul-Madsen H.R."/>
        </authorList>
    </citation>
    <scope>NUCLEOTIDE SEQUENCE [LARGE SCALE GENOMIC DNA]</scope>
    <source>
        <strain evidence="2 3">CECT 8886</strain>
    </source>
</reference>
<dbReference type="AlphaFoldDB" id="A0A1A8TU81"/>
<dbReference type="CDD" id="cd01949">
    <property type="entry name" value="GGDEF"/>
    <property type="match status" value="1"/>
</dbReference>
<dbReference type="EC" id="3.1.4.52" evidence="2"/>
<accession>A0A1A8TU81</accession>
<dbReference type="Proteomes" id="UP000092544">
    <property type="component" value="Unassembled WGS sequence"/>
</dbReference>
<dbReference type="InterPro" id="IPR000160">
    <property type="entry name" value="GGDEF_dom"/>
</dbReference>
<dbReference type="InterPro" id="IPR052163">
    <property type="entry name" value="DGC-Regulatory_Protein"/>
</dbReference>
<dbReference type="Pfam" id="PF00990">
    <property type="entry name" value="GGDEF"/>
    <property type="match status" value="1"/>
</dbReference>
<dbReference type="PANTHER" id="PTHR46663">
    <property type="entry name" value="DIGUANYLATE CYCLASE DGCT-RELATED"/>
    <property type="match status" value="1"/>
</dbReference>
<sequence>MCVARQGGDEFLVLLGDDAKGAEQAKAIAQNAVLEIGKPFNIEGASLHVSASIGLSNSKNHATTVLELIRQADLAMYQAKRLGGNQVAVFETVH</sequence>
<dbReference type="InterPro" id="IPR029787">
    <property type="entry name" value="Nucleotide_cyclase"/>
</dbReference>
<dbReference type="STRING" id="1792290.MSP8886_03824"/>
<keyword evidence="2" id="KW-0378">Hydrolase</keyword>
<dbReference type="SUPFAM" id="SSF55073">
    <property type="entry name" value="Nucleotide cyclase"/>
    <property type="match status" value="1"/>
</dbReference>
<protein>
    <submittedName>
        <fullName evidence="2">Cyclic di-GMP phosphodiesterase Gmr</fullName>
        <ecNumber evidence="2">3.1.4.52</ecNumber>
    </submittedName>
</protein>